<dbReference type="AlphaFoldDB" id="A0A7V2T122"/>
<accession>A0A7V2T122</accession>
<comment type="caution">
    <text evidence="1">The sequence shown here is derived from an EMBL/GenBank/DDBJ whole genome shotgun (WGS) entry which is preliminary data.</text>
</comment>
<protein>
    <submittedName>
        <fullName evidence="1">DUF3465 domain-containing protein</fullName>
    </submittedName>
</protein>
<gene>
    <name evidence="1" type="ORF">ENJ51_10155</name>
</gene>
<proteinExistence type="predicted"/>
<name>A0A7V2T122_LEUMU</name>
<sequence length="162" mass="18476">MSNRKLIRVIATLIIAAGVGGYQYVTKDKDYPTDNTASKSSITKSPQIDNQAQVLSKIRKERDNTRARFWLESNATVIKLLKDDVRGNPHQKFLVKLAPDITLLVAHNTKLAKRAPVKKGDHIKIRARYEWNNRGGVLHWTHHDPKGKQEGGWIYADGEYYK</sequence>
<dbReference type="Proteomes" id="UP000885750">
    <property type="component" value="Unassembled WGS sequence"/>
</dbReference>
<dbReference type="EMBL" id="DRMS01000381">
    <property type="protein sequence ID" value="HFC93162.1"/>
    <property type="molecule type" value="Genomic_DNA"/>
</dbReference>
<organism evidence="1">
    <name type="scientific">Leucothrix mucor</name>
    <dbReference type="NCBI Taxonomy" id="45248"/>
    <lineage>
        <taxon>Bacteria</taxon>
        <taxon>Pseudomonadati</taxon>
        <taxon>Pseudomonadota</taxon>
        <taxon>Gammaproteobacteria</taxon>
        <taxon>Thiotrichales</taxon>
        <taxon>Thiotrichaceae</taxon>
        <taxon>Leucothrix</taxon>
    </lineage>
</organism>
<dbReference type="InterPro" id="IPR021856">
    <property type="entry name" value="DUF3465"/>
</dbReference>
<reference evidence="1" key="1">
    <citation type="journal article" date="2020" name="mSystems">
        <title>Genome- and Community-Level Interaction Insights into Carbon Utilization and Element Cycling Functions of Hydrothermarchaeota in Hydrothermal Sediment.</title>
        <authorList>
            <person name="Zhou Z."/>
            <person name="Liu Y."/>
            <person name="Xu W."/>
            <person name="Pan J."/>
            <person name="Luo Z.H."/>
            <person name="Li M."/>
        </authorList>
    </citation>
    <scope>NUCLEOTIDE SEQUENCE [LARGE SCALE GENOMIC DNA]</scope>
    <source>
        <strain evidence="1">HyVt-493</strain>
    </source>
</reference>
<evidence type="ECO:0000313" key="1">
    <source>
        <dbReference type="EMBL" id="HFC93162.1"/>
    </source>
</evidence>
<dbReference type="Pfam" id="PF11948">
    <property type="entry name" value="DUF3465"/>
    <property type="match status" value="1"/>
</dbReference>